<gene>
    <name evidence="1" type="ORF">XBKB1_570007</name>
</gene>
<dbReference type="HOGENOM" id="CLU_3142335_0_0_6"/>
<sequence length="49" mass="5838">MLLQIKMIINIVWQMITIYLYLRGYKLLCQIGALMEQLDGAIILKRIRE</sequence>
<name>A0A077PYK4_XENBV</name>
<reference evidence="1" key="1">
    <citation type="submission" date="2013-07" db="EMBL/GenBank/DDBJ databases">
        <title>Sub-species coevolution in mutualistic symbiosis.</title>
        <authorList>
            <person name="Murfin K."/>
            <person name="Klassen J."/>
            <person name="Lee M."/>
            <person name="Forst S."/>
            <person name="Stock P."/>
            <person name="Goodrich-Blair H."/>
        </authorList>
    </citation>
    <scope>NUCLEOTIDE SEQUENCE [LARGE SCALE GENOMIC DNA]</scope>
    <source>
        <strain evidence="1">Kraussei Becker Underwood</strain>
    </source>
</reference>
<dbReference type="EMBL" id="CBSZ010000392">
    <property type="protein sequence ID" value="CDH26318.1"/>
    <property type="molecule type" value="Genomic_DNA"/>
</dbReference>
<dbReference type="Proteomes" id="UP000028493">
    <property type="component" value="Unassembled WGS sequence"/>
</dbReference>
<protein>
    <submittedName>
        <fullName evidence="1">Uncharacterized protein</fullName>
    </submittedName>
</protein>
<accession>A0A077PYK4</accession>
<comment type="caution">
    <text evidence="1">The sequence shown here is derived from an EMBL/GenBank/DDBJ whole genome shotgun (WGS) entry which is preliminary data.</text>
</comment>
<proteinExistence type="predicted"/>
<evidence type="ECO:0000313" key="2">
    <source>
        <dbReference type="Proteomes" id="UP000028493"/>
    </source>
</evidence>
<organism evidence="1 2">
    <name type="scientific">Xenorhabdus bovienii str. kraussei Becker Underwood</name>
    <dbReference type="NCBI Taxonomy" id="1398204"/>
    <lineage>
        <taxon>Bacteria</taxon>
        <taxon>Pseudomonadati</taxon>
        <taxon>Pseudomonadota</taxon>
        <taxon>Gammaproteobacteria</taxon>
        <taxon>Enterobacterales</taxon>
        <taxon>Morganellaceae</taxon>
        <taxon>Xenorhabdus</taxon>
    </lineage>
</organism>
<evidence type="ECO:0000313" key="1">
    <source>
        <dbReference type="EMBL" id="CDH26318.1"/>
    </source>
</evidence>
<dbReference type="AlphaFoldDB" id="A0A077PYK4"/>